<keyword evidence="4" id="KW-0456">Lyase</keyword>
<organism evidence="7 8">
    <name type="scientific">Petrimonas mucosa</name>
    <dbReference type="NCBI Taxonomy" id="1642646"/>
    <lineage>
        <taxon>Bacteria</taxon>
        <taxon>Pseudomonadati</taxon>
        <taxon>Bacteroidota</taxon>
        <taxon>Bacteroidia</taxon>
        <taxon>Bacteroidales</taxon>
        <taxon>Dysgonomonadaceae</taxon>
        <taxon>Petrimonas</taxon>
    </lineage>
</organism>
<feature type="chain" id="PRO_5009603736" evidence="5">
    <location>
        <begin position="26"/>
        <end position="762"/>
    </location>
</feature>
<dbReference type="PANTHER" id="PTHR39210:SF1">
    <property type="entry name" value="HEPARIN-SULFATE LYASE"/>
    <property type="match status" value="1"/>
</dbReference>
<gene>
    <name evidence="7" type="ORF">ING2E5A_0343</name>
</gene>
<evidence type="ECO:0000256" key="1">
    <source>
        <dbReference type="ARBA" id="ARBA00004418"/>
    </source>
</evidence>
<evidence type="ECO:0000256" key="4">
    <source>
        <dbReference type="ARBA" id="ARBA00023239"/>
    </source>
</evidence>
<name>A0A1G4G3T7_9BACT</name>
<dbReference type="InterPro" id="IPR008929">
    <property type="entry name" value="Chondroitin_lyas"/>
</dbReference>
<evidence type="ECO:0000313" key="8">
    <source>
        <dbReference type="Proteomes" id="UP000178485"/>
    </source>
</evidence>
<reference evidence="7 8" key="1">
    <citation type="submission" date="2016-08" db="EMBL/GenBank/DDBJ databases">
        <authorList>
            <person name="Seilhamer J.J."/>
        </authorList>
    </citation>
    <scope>NUCLEOTIDE SEQUENCE [LARGE SCALE GENOMIC DNA]</scope>
    <source>
        <strain evidence="7">ING2-E5A</strain>
    </source>
</reference>
<dbReference type="Pfam" id="PF07940">
    <property type="entry name" value="Hepar_II_III_C"/>
    <property type="match status" value="1"/>
</dbReference>
<keyword evidence="3" id="KW-0574">Periplasm</keyword>
<dbReference type="Gene3D" id="1.50.10.100">
    <property type="entry name" value="Chondroitin AC/alginate lyase"/>
    <property type="match status" value="1"/>
</dbReference>
<dbReference type="KEGG" id="pmuc:ING2E5A_0343"/>
<keyword evidence="8" id="KW-1185">Reference proteome</keyword>
<sequence length="762" mass="86424">MRNPIYHVKHLAIAILMGLNITATAQQINHPSLLFTADRIMSAKQRIESEPPFAQAWEQIKKGAETELGSDNLHSMERLAFVYTMTNDSRYARKIKKLLFSIANGEPWTDHEQFTRIPSWRSELNMAHAAYQIAMGYDAIYNYLTPKERQEITDGIYRLIIEPLLGDWVTGTTRIHSLNSMGHNWWAVCACNGGLLALAMSNESEEARKGAEAVLEALPEWFEFAGSELQIRPSNFDRKAGGLYESVTYAEFGISNALLFRLAWMNVHPDSELEEIPQINKLANFFCHVAYPGNNDLRSVNFGDHGIYDTGKRTLLLAYAMGYESAEILWYLNQMSPRQHAAAYGLNTPIGFLYAIDASEYTSPIPNLPKSQLWADFGWATMRNSWEKDATLLAVKSGFSWNHAHADANSFIIFHNGVDILKDAGTCNYGKPEYRDYFFQSDAHNVVKFNGQGQPHEQQDFASTLPGYLCTMLDGDNIKYILANGTGPTSDLFSRNYRHFLWIDNIIYIIDDIKSHQAGHFEWLWHPGGNVKMKEMEMTITNGNSSVVVRPLYPRTLSPVDSERESLYWEKIVAPKDHLEGTEEYYSFHLPSKVNKVMSMSAIILKESAGQGELPVIERRQGENWMGVRVTSQNKITDIYLNQLADGRRMDQPSIIHPDGWTTDAYLLAISYTPGSDPTQSKEIFICHGSMLHRDNTFYLSSLSKLNVISRQLDNVLDLQVSGQPRINFGIRSSNTTPVKVNNRDFTPTITDGLIKIKYKED</sequence>
<dbReference type="GO" id="GO:0016829">
    <property type="term" value="F:lyase activity"/>
    <property type="evidence" value="ECO:0007669"/>
    <property type="project" value="UniProtKB-KW"/>
</dbReference>
<dbReference type="Gene3D" id="2.70.98.70">
    <property type="match status" value="1"/>
</dbReference>
<evidence type="ECO:0000256" key="5">
    <source>
        <dbReference type="SAM" id="SignalP"/>
    </source>
</evidence>
<dbReference type="EMBL" id="LT608328">
    <property type="protein sequence ID" value="SCM55416.1"/>
    <property type="molecule type" value="Genomic_DNA"/>
</dbReference>
<dbReference type="SUPFAM" id="SSF48230">
    <property type="entry name" value="Chondroitin AC/alginate lyase"/>
    <property type="match status" value="1"/>
</dbReference>
<accession>A0A1G4G3T7</accession>
<evidence type="ECO:0000259" key="6">
    <source>
        <dbReference type="Pfam" id="PF07940"/>
    </source>
</evidence>
<dbReference type="InterPro" id="IPR012480">
    <property type="entry name" value="Hepar_II_III_C"/>
</dbReference>
<evidence type="ECO:0000256" key="3">
    <source>
        <dbReference type="ARBA" id="ARBA00022764"/>
    </source>
</evidence>
<protein>
    <submittedName>
        <fullName evidence="7">Heparinase II/III-like protein</fullName>
    </submittedName>
</protein>
<comment type="subcellular location">
    <subcellularLocation>
        <location evidence="1">Periplasm</location>
    </subcellularLocation>
</comment>
<keyword evidence="2 5" id="KW-0732">Signal</keyword>
<proteinExistence type="predicted"/>
<feature type="signal peptide" evidence="5">
    <location>
        <begin position="1"/>
        <end position="25"/>
    </location>
</feature>
<evidence type="ECO:0000313" key="7">
    <source>
        <dbReference type="EMBL" id="SCM55416.1"/>
    </source>
</evidence>
<dbReference type="STRING" id="1642646.ING2E5A_0343"/>
<dbReference type="Proteomes" id="UP000178485">
    <property type="component" value="Chromosome i"/>
</dbReference>
<evidence type="ECO:0000256" key="2">
    <source>
        <dbReference type="ARBA" id="ARBA00022729"/>
    </source>
</evidence>
<feature type="domain" description="Heparinase II/III-like C-terminal" evidence="6">
    <location>
        <begin position="371"/>
        <end position="538"/>
    </location>
</feature>
<dbReference type="GO" id="GO:0042597">
    <property type="term" value="C:periplasmic space"/>
    <property type="evidence" value="ECO:0007669"/>
    <property type="project" value="UniProtKB-SubCell"/>
</dbReference>
<dbReference type="AlphaFoldDB" id="A0A1G4G3T7"/>
<dbReference type="PANTHER" id="PTHR39210">
    <property type="entry name" value="HEPARIN-SULFATE LYASE"/>
    <property type="match status" value="1"/>
</dbReference>